<organismHost>
    <name type="scientific">Apodemus sylvaticus</name>
    <name type="common">European woodmouse</name>
    <dbReference type="NCBI Taxonomy" id="10129"/>
</organismHost>
<organismHost>
    <name type="scientific">Felis catus</name>
    <name type="common">Cat</name>
    <name type="synonym">Felis silvestris catus</name>
    <dbReference type="NCBI Taxonomy" id="9685"/>
</organismHost>
<organism evidence="4 9">
    <name type="scientific">Cowpox virus</name>
    <name type="common">CPV</name>
    <dbReference type="NCBI Taxonomy" id="10243"/>
    <lineage>
        <taxon>Viruses</taxon>
        <taxon>Varidnaviria</taxon>
        <taxon>Bamfordvirae</taxon>
        <taxon>Nucleocytoviricota</taxon>
        <taxon>Pokkesviricetes</taxon>
        <taxon>Chitovirales</taxon>
        <taxon>Poxviridae</taxon>
        <taxon>Chordopoxvirinae</taxon>
        <taxon>Orthopoxvirus</taxon>
        <taxon>Orthopoxvirus cowpox</taxon>
    </lineage>
</organism>
<dbReference type="Proteomes" id="UP000127103">
    <property type="component" value="Segment"/>
</dbReference>
<dbReference type="EMBL" id="KC813510">
    <property type="protein sequence ID" value="AGZ01282.1"/>
    <property type="molecule type" value="Genomic_DNA"/>
</dbReference>
<dbReference type="Proteomes" id="UP000125131">
    <property type="component" value="Genome"/>
</dbReference>
<dbReference type="Proteomes" id="UP000118701">
    <property type="component" value="Segment"/>
</dbReference>
<dbReference type="Proteomes" id="UP000117858">
    <property type="component" value="Genome"/>
</dbReference>
<organismHost>
    <name type="scientific">Mus musculus</name>
    <name type="common">Mouse</name>
    <dbReference type="NCBI Taxonomy" id="10090"/>
</organismHost>
<dbReference type="EMBL" id="KC813505">
    <property type="protein sequence ID" value="AGZ00231.1"/>
    <property type="molecule type" value="Genomic_DNA"/>
</dbReference>
<evidence type="ECO:0000313" key="6">
    <source>
        <dbReference type="EMBL" id="AGZ01704.1"/>
    </source>
</evidence>
<evidence type="ECO:0000313" key="8">
    <source>
        <dbReference type="Proteomes" id="UP000118701"/>
    </source>
</evidence>
<gene>
    <name evidence="4" type="primary">CPXV167</name>
</gene>
<evidence type="ECO:0000313" key="7">
    <source>
        <dbReference type="Proteomes" id="UP000117858"/>
    </source>
</evidence>
<evidence type="ECO:0000313" key="4">
    <source>
        <dbReference type="EMBL" id="AGZ00861.1"/>
    </source>
</evidence>
<dbReference type="EMBL" id="KC813503">
    <property type="protein sequence ID" value="AGY99803.1"/>
    <property type="molecule type" value="Genomic_DNA"/>
</dbReference>
<dbReference type="EMBL" id="KC813501">
    <property type="protein sequence ID" value="AGY99379.1"/>
    <property type="molecule type" value="Genomic_DNA"/>
</dbReference>
<organismHost>
    <name type="scientific">Homo sapiens</name>
    <name type="common">Human</name>
    <dbReference type="NCBI Taxonomy" id="9606"/>
</organismHost>
<evidence type="ECO:0000313" key="9">
    <source>
        <dbReference type="Proteomes" id="UP000125131"/>
    </source>
</evidence>
<reference evidence="7 8" key="1">
    <citation type="submission" date="2013-03" db="EMBL/GenBank/DDBJ databases">
        <title>Genome-wide comparison of cowpoxviruses reveals a new clade related to Variola virus.</title>
        <authorList>
            <person name="Dabrowski P.W."/>
            <person name="Radonic A."/>
            <person name="Kurth A."/>
            <person name="Nitsche A."/>
        </authorList>
    </citation>
    <scope>NUCLEOTIDE SEQUENCE [LARGE SCALE GENOMIC DNA]</scope>
    <source>
        <strain evidence="4">HumAac09/1</strain>
        <strain evidence="5">HumGra07/1</strain>
        <strain evidence="6">HumKre08/1</strain>
        <strain evidence="1">RatAac09/1</strain>
        <strain evidence="2">RatGer09/1</strain>
        <strain evidence="3">RatKre08/2</strain>
    </source>
</reference>
<evidence type="ECO:0000313" key="3">
    <source>
        <dbReference type="EMBL" id="AGZ00231.1"/>
    </source>
</evidence>
<evidence type="ECO:0000313" key="5">
    <source>
        <dbReference type="EMBL" id="AGZ01282.1"/>
    </source>
</evidence>
<dbReference type="Proteomes" id="UP000145073">
    <property type="component" value="Genome"/>
</dbReference>
<dbReference type="Proteomes" id="UP000166586">
    <property type="component" value="Segment"/>
</dbReference>
<organismHost>
    <name type="scientific">Loxodonta africana</name>
    <name type="common">African elephant</name>
    <dbReference type="NCBI Taxonomy" id="9785"/>
</organismHost>
<organismHost>
    <name type="scientific">Microtus agrestis</name>
    <name type="common">Short-tailed field vole</name>
    <dbReference type="NCBI Taxonomy" id="29092"/>
</organismHost>
<evidence type="ECO:0000313" key="1">
    <source>
        <dbReference type="EMBL" id="AGY99379.1"/>
    </source>
</evidence>
<dbReference type="EMBL" id="KC813512">
    <property type="protein sequence ID" value="AGZ01704.1"/>
    <property type="molecule type" value="Genomic_DNA"/>
</dbReference>
<dbReference type="EMBL" id="KC813508">
    <property type="protein sequence ID" value="AGZ00861.1"/>
    <property type="molecule type" value="Genomic_DNA"/>
</dbReference>
<organismHost>
    <name type="scientific">Bos taurus</name>
    <name type="common">Bovine</name>
    <dbReference type="NCBI Taxonomy" id="9913"/>
</organismHost>
<sequence length="18" mass="2072">MITNIIYITICLLCSPPY</sequence>
<name>U5TIY7_COWPX</name>
<accession>U5TIY7</accession>
<proteinExistence type="predicted"/>
<protein>
    <submittedName>
        <fullName evidence="4">CPXV167 protein</fullName>
    </submittedName>
</protein>
<evidence type="ECO:0000313" key="2">
    <source>
        <dbReference type="EMBL" id="AGY99803.1"/>
    </source>
</evidence>
<organismHost>
    <name type="scientific">Myodes glareolus</name>
    <name type="common">Bank vole</name>
    <name type="synonym">Clethrionomys glareolus</name>
    <dbReference type="NCBI Taxonomy" id="447135"/>
</organismHost>